<evidence type="ECO:0000259" key="5">
    <source>
        <dbReference type="PROSITE" id="PS50081"/>
    </source>
</evidence>
<dbReference type="Gene3D" id="3.30.60.20">
    <property type="match status" value="1"/>
</dbReference>
<dbReference type="KEGG" id="tsr:106545277"/>
<dbReference type="PANTHER" id="PTHR45818">
    <property type="entry name" value="PROTEIN VAV"/>
    <property type="match status" value="1"/>
</dbReference>
<keyword evidence="6" id="KW-1185">Reference proteome</keyword>
<feature type="domain" description="Phorbol-ester/DAG-type" evidence="5">
    <location>
        <begin position="73"/>
        <end position="122"/>
    </location>
</feature>
<dbReference type="InterPro" id="IPR036028">
    <property type="entry name" value="SH3-like_dom_sf"/>
</dbReference>
<dbReference type="PROSITE" id="PS00479">
    <property type="entry name" value="ZF_DAG_PE_1"/>
    <property type="match status" value="1"/>
</dbReference>
<evidence type="ECO:0000313" key="7">
    <source>
        <dbReference type="RefSeq" id="XP_013917258.1"/>
    </source>
</evidence>
<dbReference type="GO" id="GO:0005737">
    <property type="term" value="C:cytoplasm"/>
    <property type="evidence" value="ECO:0007669"/>
    <property type="project" value="TreeGrafter"/>
</dbReference>
<dbReference type="Pfam" id="PF07653">
    <property type="entry name" value="SH3_2"/>
    <property type="match status" value="1"/>
</dbReference>
<accession>A0A6I9Y2G8</accession>
<dbReference type="GO" id="GO:0005085">
    <property type="term" value="F:guanyl-nucleotide exchange factor activity"/>
    <property type="evidence" value="ECO:0007669"/>
    <property type="project" value="TreeGrafter"/>
</dbReference>
<dbReference type="AlphaFoldDB" id="A0A6I9Y2G8"/>
<dbReference type="PROSITE" id="PS50002">
    <property type="entry name" value="SH3"/>
    <property type="match status" value="1"/>
</dbReference>
<dbReference type="InterPro" id="IPR002219">
    <property type="entry name" value="PKC_DAG/PE"/>
</dbReference>
<dbReference type="Gene3D" id="2.30.29.30">
    <property type="entry name" value="Pleckstrin-homology domain (PH domain)/Phosphotyrosine-binding domain (PTB)"/>
    <property type="match status" value="1"/>
</dbReference>
<dbReference type="SMART" id="SM00109">
    <property type="entry name" value="C1"/>
    <property type="match status" value="1"/>
</dbReference>
<dbReference type="SMART" id="SM00326">
    <property type="entry name" value="SH3"/>
    <property type="match status" value="1"/>
</dbReference>
<evidence type="ECO:0000313" key="6">
    <source>
        <dbReference type="Proteomes" id="UP000504617"/>
    </source>
</evidence>
<dbReference type="RefSeq" id="XP_013917258.1">
    <property type="nucleotide sequence ID" value="XM_014061783.1"/>
</dbReference>
<evidence type="ECO:0000259" key="3">
    <source>
        <dbReference type="PROSITE" id="PS50002"/>
    </source>
</evidence>
<reference evidence="7" key="1">
    <citation type="submission" date="2025-08" db="UniProtKB">
        <authorList>
            <consortium name="RefSeq"/>
        </authorList>
    </citation>
    <scope>IDENTIFICATION</scope>
</reference>
<dbReference type="FunFam" id="3.30.60.20:FF:000015">
    <property type="entry name" value="Vav guanine nucleotide exchange factor 1"/>
    <property type="match status" value="1"/>
</dbReference>
<dbReference type="SUPFAM" id="SSF50729">
    <property type="entry name" value="PH domain-like"/>
    <property type="match status" value="1"/>
</dbReference>
<dbReference type="GO" id="GO:0005886">
    <property type="term" value="C:plasma membrane"/>
    <property type="evidence" value="ECO:0007669"/>
    <property type="project" value="TreeGrafter"/>
</dbReference>
<dbReference type="PROSITE" id="PS50003">
    <property type="entry name" value="PH_DOMAIN"/>
    <property type="match status" value="1"/>
</dbReference>
<protein>
    <submittedName>
        <fullName evidence="7">Guanine nucleotide exchange factor VAV3-like</fullName>
    </submittedName>
</protein>
<organism evidence="6 7">
    <name type="scientific">Thamnophis sirtalis</name>
    <dbReference type="NCBI Taxonomy" id="35019"/>
    <lineage>
        <taxon>Eukaryota</taxon>
        <taxon>Metazoa</taxon>
        <taxon>Chordata</taxon>
        <taxon>Craniata</taxon>
        <taxon>Vertebrata</taxon>
        <taxon>Euteleostomi</taxon>
        <taxon>Lepidosauria</taxon>
        <taxon>Squamata</taxon>
        <taxon>Bifurcata</taxon>
        <taxon>Unidentata</taxon>
        <taxon>Episquamata</taxon>
        <taxon>Toxicofera</taxon>
        <taxon>Serpentes</taxon>
        <taxon>Colubroidea</taxon>
        <taxon>Colubridae</taxon>
        <taxon>Natricinae</taxon>
        <taxon>Thamnophis</taxon>
    </lineage>
</organism>
<evidence type="ECO:0000256" key="2">
    <source>
        <dbReference type="PROSITE-ProRule" id="PRU00192"/>
    </source>
</evidence>
<dbReference type="InterPro" id="IPR011993">
    <property type="entry name" value="PH-like_dom_sf"/>
</dbReference>
<feature type="domain" description="SH3" evidence="3">
    <location>
        <begin position="150"/>
        <end position="218"/>
    </location>
</feature>
<dbReference type="PROSITE" id="PS50081">
    <property type="entry name" value="ZF_DAG_PE_2"/>
    <property type="match status" value="1"/>
</dbReference>
<name>A0A6I9Y2G8_9SAUR</name>
<dbReference type="OrthoDB" id="5340910at2759"/>
<dbReference type="GO" id="GO:0016477">
    <property type="term" value="P:cell migration"/>
    <property type="evidence" value="ECO:0007669"/>
    <property type="project" value="TreeGrafter"/>
</dbReference>
<proteinExistence type="predicted"/>
<dbReference type="InterPro" id="IPR001452">
    <property type="entry name" value="SH3_domain"/>
</dbReference>
<gene>
    <name evidence="7" type="primary">LOC106545277</name>
</gene>
<dbReference type="PANTHER" id="PTHR45818:SF1">
    <property type="entry name" value="GUANINE NUCLEOTIDE EXCHANGE FACTOR VAV3"/>
    <property type="match status" value="1"/>
</dbReference>
<sequence length="223" mass="25566">MKDVIDLQEYKISNNPTTDKENKKWSYGFYLIHTQGQNGLELYCKTKDLKKKWLEQFEMALSNIRPQFEETNTHDFKMYTFTRVTSCKVCQMLLRGTFYQGYLCSKCGAGVHKECLGRLDSCRVNLVEHGTLKHEKRLNGLRKSSRHMDSGLPKMQVIRNYTGIPQPVPPDGPPLIIQIGDIIELIKGEAHSLFWQGRNLMTQELGFFPSDAVKPCPCVSSTI</sequence>
<dbReference type="Proteomes" id="UP000504617">
    <property type="component" value="Unplaced"/>
</dbReference>
<keyword evidence="1 2" id="KW-0728">SH3 domain</keyword>
<feature type="domain" description="PH" evidence="4">
    <location>
        <begin position="1"/>
        <end position="62"/>
    </location>
</feature>
<dbReference type="Gene3D" id="2.30.30.40">
    <property type="entry name" value="SH3 Domains"/>
    <property type="match status" value="1"/>
</dbReference>
<dbReference type="Pfam" id="PF00130">
    <property type="entry name" value="C1_1"/>
    <property type="match status" value="1"/>
</dbReference>
<evidence type="ECO:0000259" key="4">
    <source>
        <dbReference type="PROSITE" id="PS50003"/>
    </source>
</evidence>
<evidence type="ECO:0000256" key="1">
    <source>
        <dbReference type="ARBA" id="ARBA00022443"/>
    </source>
</evidence>
<dbReference type="GeneID" id="106545277"/>
<dbReference type="SUPFAM" id="SSF50044">
    <property type="entry name" value="SH3-domain"/>
    <property type="match status" value="1"/>
</dbReference>
<dbReference type="InterPro" id="IPR001849">
    <property type="entry name" value="PH_domain"/>
</dbReference>